<dbReference type="InterPro" id="IPR021067">
    <property type="entry name" value="Glycosyltransferase"/>
</dbReference>
<protein>
    <submittedName>
        <fullName evidence="2">Uncharacterized protein</fullName>
    </submittedName>
</protein>
<keyword evidence="1" id="KW-0812">Transmembrane</keyword>
<comment type="caution">
    <text evidence="2">The sequence shown here is derived from an EMBL/GenBank/DDBJ whole genome shotgun (WGS) entry which is preliminary data.</text>
</comment>
<keyword evidence="3" id="KW-1185">Reference proteome</keyword>
<evidence type="ECO:0000313" key="3">
    <source>
        <dbReference type="Proteomes" id="UP001344447"/>
    </source>
</evidence>
<dbReference type="PANTHER" id="PTHR34496:SF10">
    <property type="entry name" value="GLCNAC TRANSFERASE"/>
    <property type="match status" value="1"/>
</dbReference>
<dbReference type="EMBL" id="JAVFKY010000001">
    <property type="protein sequence ID" value="KAK5583380.1"/>
    <property type="molecule type" value="Genomic_DNA"/>
</dbReference>
<keyword evidence="1" id="KW-0472">Membrane</keyword>
<name>A0AAN7UBI8_9MYCE</name>
<dbReference type="InterPro" id="IPR029044">
    <property type="entry name" value="Nucleotide-diphossugar_trans"/>
</dbReference>
<dbReference type="Pfam" id="PF11397">
    <property type="entry name" value="GlcNAc"/>
    <property type="match status" value="1"/>
</dbReference>
<reference evidence="2 3" key="1">
    <citation type="submission" date="2023-11" db="EMBL/GenBank/DDBJ databases">
        <title>Dfirmibasis_genome.</title>
        <authorList>
            <person name="Edelbroek B."/>
            <person name="Kjellin J."/>
            <person name="Jerlstrom-Hultqvist J."/>
            <person name="Soderbom F."/>
        </authorList>
    </citation>
    <scope>NUCLEOTIDE SEQUENCE [LARGE SCALE GENOMIC DNA]</scope>
    <source>
        <strain evidence="2 3">TNS-C-14</strain>
    </source>
</reference>
<evidence type="ECO:0000256" key="1">
    <source>
        <dbReference type="SAM" id="Phobius"/>
    </source>
</evidence>
<gene>
    <name evidence="2" type="ORF">RB653_004973</name>
</gene>
<dbReference type="PANTHER" id="PTHR34496">
    <property type="entry name" value="GLCNAC TRANSFERASE-RELATED"/>
    <property type="match status" value="1"/>
</dbReference>
<proteinExistence type="predicted"/>
<accession>A0AAN7UBI8</accession>
<sequence length="410" mass="47221">MAVSKRSFIYTVGAVLIIVLIFQMNYFFRIDSKLTERDIKNSINRGGNGGEGGGGKNMVGEEIDPTIFVSLAAYRDVFCSDTINYIFNHANRPEKVFIGIVDQGSELLENDPDHENQDPSFPNSYCFRGLTVSPELIQSNIRRKALTVAESKGPTLARYYATTLYNNETYFMQVDSHLRFIKGWDSLIINDLWLTKSFSPIGLYGIPRTVLTHYPMAYSLEDSGLPVIDQTGVPRLCKGEFNSRGIITFNSFILKATTKPAECPYIAAGFFFTTGEAIKLVPFDPHLSNLFEGEEILYSVRMYAAGFRFYAPTLNVCFHYYSRPKSPKFWEDNKQYYLDMQKSVERLKYILHWPLDKVPDLSEPQFEDVDKYSIHNTTILSEYYQRWKIDVEKKKVHWHQFCDQTPPPQE</sequence>
<feature type="transmembrane region" description="Helical" evidence="1">
    <location>
        <begin position="7"/>
        <end position="28"/>
    </location>
</feature>
<dbReference type="Proteomes" id="UP001344447">
    <property type="component" value="Unassembled WGS sequence"/>
</dbReference>
<organism evidence="2 3">
    <name type="scientific">Dictyostelium firmibasis</name>
    <dbReference type="NCBI Taxonomy" id="79012"/>
    <lineage>
        <taxon>Eukaryota</taxon>
        <taxon>Amoebozoa</taxon>
        <taxon>Evosea</taxon>
        <taxon>Eumycetozoa</taxon>
        <taxon>Dictyostelia</taxon>
        <taxon>Dictyosteliales</taxon>
        <taxon>Dictyosteliaceae</taxon>
        <taxon>Dictyostelium</taxon>
    </lineage>
</organism>
<evidence type="ECO:0000313" key="2">
    <source>
        <dbReference type="EMBL" id="KAK5583380.1"/>
    </source>
</evidence>
<keyword evidence="1" id="KW-1133">Transmembrane helix</keyword>
<dbReference type="AlphaFoldDB" id="A0AAN7UBI8"/>
<dbReference type="SUPFAM" id="SSF53448">
    <property type="entry name" value="Nucleotide-diphospho-sugar transferases"/>
    <property type="match status" value="1"/>
</dbReference>